<dbReference type="InterPro" id="IPR029063">
    <property type="entry name" value="SAM-dependent_MTases_sf"/>
</dbReference>
<organism evidence="8 9">
    <name type="scientific">Spiroplasma clarkii</name>
    <dbReference type="NCBI Taxonomy" id="2139"/>
    <lineage>
        <taxon>Bacteria</taxon>
        <taxon>Bacillati</taxon>
        <taxon>Mycoplasmatota</taxon>
        <taxon>Mollicutes</taxon>
        <taxon>Entomoplasmatales</taxon>
        <taxon>Spiroplasmataceae</taxon>
        <taxon>Spiroplasma</taxon>
    </lineage>
</organism>
<name>A0A2K8KHS1_9MOLU</name>
<dbReference type="InterPro" id="IPR018117">
    <property type="entry name" value="C5_DNA_meth_AS"/>
</dbReference>
<evidence type="ECO:0000256" key="2">
    <source>
        <dbReference type="ARBA" id="ARBA00022679"/>
    </source>
</evidence>
<dbReference type="EMBL" id="CP024870">
    <property type="protein sequence ID" value="ATX71227.1"/>
    <property type="molecule type" value="Genomic_DNA"/>
</dbReference>
<evidence type="ECO:0000256" key="5">
    <source>
        <dbReference type="PROSITE-ProRule" id="PRU01016"/>
    </source>
</evidence>
<dbReference type="PRINTS" id="PR00105">
    <property type="entry name" value="C5METTRFRASE"/>
</dbReference>
<dbReference type="AlphaFoldDB" id="A0A2K8KHS1"/>
<dbReference type="PROSITE" id="PS00094">
    <property type="entry name" value="C5_MTASE_1"/>
    <property type="match status" value="1"/>
</dbReference>
<reference evidence="8 9" key="1">
    <citation type="submission" date="2017-11" db="EMBL/GenBank/DDBJ databases">
        <title>Complete genome sequence of Spiroplasma clarkii CN-5 (DSM 19994).</title>
        <authorList>
            <person name="Tsai Y.-M."/>
            <person name="Chang A."/>
            <person name="Lo W.-S."/>
            <person name="Kuo C.-H."/>
        </authorList>
    </citation>
    <scope>NUCLEOTIDE SEQUENCE [LARGE SCALE GENOMIC DNA]</scope>
    <source>
        <strain evidence="8 9">CN-5</strain>
    </source>
</reference>
<evidence type="ECO:0000256" key="4">
    <source>
        <dbReference type="ARBA" id="ARBA00022747"/>
    </source>
</evidence>
<keyword evidence="9" id="KW-1185">Reference proteome</keyword>
<dbReference type="Pfam" id="PF00145">
    <property type="entry name" value="DNA_methylase"/>
    <property type="match status" value="1"/>
</dbReference>
<dbReference type="RefSeq" id="WP_100254765.1">
    <property type="nucleotide sequence ID" value="NZ_CP024870.1"/>
</dbReference>
<keyword evidence="2 5" id="KW-0808">Transferase</keyword>
<dbReference type="Gene3D" id="3.90.120.10">
    <property type="entry name" value="DNA Methylase, subunit A, domain 2"/>
    <property type="match status" value="1"/>
</dbReference>
<dbReference type="NCBIfam" id="TIGR00675">
    <property type="entry name" value="dcm"/>
    <property type="match status" value="1"/>
</dbReference>
<comment type="similarity">
    <text evidence="5 6">Belongs to the class I-like SAM-binding methyltransferase superfamily. C5-methyltransferase family.</text>
</comment>
<evidence type="ECO:0000313" key="9">
    <source>
        <dbReference type="Proteomes" id="UP000231179"/>
    </source>
</evidence>
<dbReference type="InterPro" id="IPR031303">
    <property type="entry name" value="C5_meth_CS"/>
</dbReference>
<dbReference type="GO" id="GO:0032259">
    <property type="term" value="P:methylation"/>
    <property type="evidence" value="ECO:0007669"/>
    <property type="project" value="UniProtKB-KW"/>
</dbReference>
<comment type="catalytic activity">
    <reaction evidence="7">
        <text>a 2'-deoxycytidine in DNA + S-adenosyl-L-methionine = a 5-methyl-2'-deoxycytidine in DNA + S-adenosyl-L-homocysteine + H(+)</text>
        <dbReference type="Rhea" id="RHEA:13681"/>
        <dbReference type="Rhea" id="RHEA-COMP:11369"/>
        <dbReference type="Rhea" id="RHEA-COMP:11370"/>
        <dbReference type="ChEBI" id="CHEBI:15378"/>
        <dbReference type="ChEBI" id="CHEBI:57856"/>
        <dbReference type="ChEBI" id="CHEBI:59789"/>
        <dbReference type="ChEBI" id="CHEBI:85452"/>
        <dbReference type="ChEBI" id="CHEBI:85454"/>
        <dbReference type="EC" id="2.1.1.37"/>
    </reaction>
</comment>
<gene>
    <name evidence="8" type="primary">dcm</name>
    <name evidence="8" type="ORF">SCLAR_v1c09210</name>
</gene>
<keyword evidence="3 5" id="KW-0949">S-adenosyl-L-methionine</keyword>
<evidence type="ECO:0000256" key="1">
    <source>
        <dbReference type="ARBA" id="ARBA00022603"/>
    </source>
</evidence>
<evidence type="ECO:0000313" key="8">
    <source>
        <dbReference type="EMBL" id="ATX71227.1"/>
    </source>
</evidence>
<dbReference type="Proteomes" id="UP000231179">
    <property type="component" value="Chromosome"/>
</dbReference>
<dbReference type="PROSITE" id="PS00095">
    <property type="entry name" value="C5_MTASE_2"/>
    <property type="match status" value="1"/>
</dbReference>
<evidence type="ECO:0000256" key="7">
    <source>
        <dbReference type="RuleBase" id="RU000417"/>
    </source>
</evidence>
<keyword evidence="1 5" id="KW-0489">Methyltransferase</keyword>
<protein>
    <recommendedName>
        <fullName evidence="7">Cytosine-specific methyltransferase</fullName>
        <ecNumber evidence="7">2.1.1.37</ecNumber>
    </recommendedName>
</protein>
<dbReference type="EC" id="2.1.1.37" evidence="7"/>
<keyword evidence="4" id="KW-0680">Restriction system</keyword>
<dbReference type="REBASE" id="225839">
    <property type="entry name" value="M.SclCN5CORF9210P"/>
</dbReference>
<dbReference type="GO" id="GO:0003886">
    <property type="term" value="F:DNA (cytosine-5-)-methyltransferase activity"/>
    <property type="evidence" value="ECO:0007669"/>
    <property type="project" value="UniProtKB-EC"/>
</dbReference>
<evidence type="ECO:0000256" key="6">
    <source>
        <dbReference type="RuleBase" id="RU000416"/>
    </source>
</evidence>
<proteinExistence type="inferred from homology"/>
<sequence length="438" mass="50451">MLKIRVFETFAGIGAQHKALKILKDKKILDFEIAGTSEWDMWANISYNAMHHNSKNVANKLDDETINEFLCKFDHSSDSKTPISNSNLVRKDRKVRELLYSAIKNCNNQGSILNVKGAELIKNIGEFDMLTYSFPCQDLSVAGSLHGFNQGMAKGSGTRSGLLWEIERILNELCSINKLPKYLLLENVRNMISERHKADYQEWIDFLHELGYNTQTYVLNAKDYGIPQSRERVYALSVRGEDKLFHDTYTRTGLIREKKNPTDISKKLKISKKIYEIIKVDYNHAKYREEAIESTPNRTPSRKTMYSCNHKLFSLSEEKIIESNNGRKIYSVDERSNGYFLNLCRTITTKQDRHPNAGVVDLCGTSLEKLENKAKYRLLTPRETFLLMGFSEKDFDNIKKLDLIKNSILYRQAGNSIVVNVLVAIFNKIVEMEENKNV</sequence>
<dbReference type="Gene3D" id="3.40.50.150">
    <property type="entry name" value="Vaccinia Virus protein VP39"/>
    <property type="match status" value="1"/>
</dbReference>
<dbReference type="PROSITE" id="PS51679">
    <property type="entry name" value="SAM_MT_C5"/>
    <property type="match status" value="1"/>
</dbReference>
<dbReference type="InterPro" id="IPR050750">
    <property type="entry name" value="C5-MTase"/>
</dbReference>
<dbReference type="PANTHER" id="PTHR46098">
    <property type="entry name" value="TRNA (CYTOSINE(38)-C(5))-METHYLTRANSFERASE"/>
    <property type="match status" value="1"/>
</dbReference>
<dbReference type="SUPFAM" id="SSF53335">
    <property type="entry name" value="S-adenosyl-L-methionine-dependent methyltransferases"/>
    <property type="match status" value="1"/>
</dbReference>
<evidence type="ECO:0000256" key="3">
    <source>
        <dbReference type="ARBA" id="ARBA00022691"/>
    </source>
</evidence>
<dbReference type="GO" id="GO:0009307">
    <property type="term" value="P:DNA restriction-modification system"/>
    <property type="evidence" value="ECO:0007669"/>
    <property type="project" value="UniProtKB-KW"/>
</dbReference>
<dbReference type="PANTHER" id="PTHR46098:SF1">
    <property type="entry name" value="TRNA (CYTOSINE(38)-C(5))-METHYLTRANSFERASE"/>
    <property type="match status" value="1"/>
</dbReference>
<feature type="active site" evidence="5">
    <location>
        <position position="136"/>
    </location>
</feature>
<dbReference type="InterPro" id="IPR001525">
    <property type="entry name" value="C5_MeTfrase"/>
</dbReference>
<accession>A0A2K8KHS1</accession>